<name>A0A2S5SUI6_9BURK</name>
<feature type="domain" description="Glycosyltransferase subfamily 4-like N-terminal" evidence="3">
    <location>
        <begin position="78"/>
        <end position="164"/>
    </location>
</feature>
<gene>
    <name evidence="4" type="ORF">C1704_09545</name>
</gene>
<dbReference type="EMBL" id="PSNX01000008">
    <property type="protein sequence ID" value="PPE66366.1"/>
    <property type="molecule type" value="Genomic_DNA"/>
</dbReference>
<keyword evidence="1 4" id="KW-0808">Transferase</keyword>
<evidence type="ECO:0000313" key="4">
    <source>
        <dbReference type="EMBL" id="PPE66366.1"/>
    </source>
</evidence>
<dbReference type="PANTHER" id="PTHR46401:SF2">
    <property type="entry name" value="GLYCOSYLTRANSFERASE WBBK-RELATED"/>
    <property type="match status" value="1"/>
</dbReference>
<evidence type="ECO:0000256" key="1">
    <source>
        <dbReference type="ARBA" id="ARBA00022679"/>
    </source>
</evidence>
<proteinExistence type="predicted"/>
<dbReference type="GO" id="GO:0016757">
    <property type="term" value="F:glycosyltransferase activity"/>
    <property type="evidence" value="ECO:0007669"/>
    <property type="project" value="InterPro"/>
</dbReference>
<accession>A0A2S5SUI6</accession>
<organism evidence="4 5">
    <name type="scientific">Caldimonas caldifontis</name>
    <dbReference type="NCBI Taxonomy" id="1452508"/>
    <lineage>
        <taxon>Bacteria</taxon>
        <taxon>Pseudomonadati</taxon>
        <taxon>Pseudomonadota</taxon>
        <taxon>Betaproteobacteria</taxon>
        <taxon>Burkholderiales</taxon>
        <taxon>Sphaerotilaceae</taxon>
        <taxon>Caldimonas</taxon>
    </lineage>
</organism>
<sequence length="360" mass="38281">MIVPGCTFLFPGDLDTPTGGYRYDRALVHGLREAGWRVDTISLPGTYPWPTDEAVQAAADAVAALPDGECVVADGLAFGALPCLAADHAARLRWVALVHHPLALETGLQPDLQTVLRDSESRALSHARRVVVTSPTTARTLSAPGRQGWGVPPSRIQVIEPGVTPAPVATGSLAQGGVPQLLCVGSVSVRKGQAELIEALAGLTDLPWRLVCAGSMTRDPEATQAVLAAIERHALASRVRLTGVVDDTDLDALYAGADLFVLPSWYEGYGMVYTEALARGLPVVCTSGGASPETVPEAARLMVPPGDVRALREALQRWLTGSRLRAKLAKGALQVRDRLPRWEQSVEQMARLLLDVGPRP</sequence>
<protein>
    <submittedName>
        <fullName evidence="4">Glycosyl transferase group 1</fullName>
    </submittedName>
</protein>
<dbReference type="OrthoDB" id="570545at2"/>
<dbReference type="AlphaFoldDB" id="A0A2S5SUI6"/>
<dbReference type="SUPFAM" id="SSF53756">
    <property type="entry name" value="UDP-Glycosyltransferase/glycogen phosphorylase"/>
    <property type="match status" value="1"/>
</dbReference>
<evidence type="ECO:0000313" key="5">
    <source>
        <dbReference type="Proteomes" id="UP000238605"/>
    </source>
</evidence>
<reference evidence="4 5" key="1">
    <citation type="submission" date="2018-02" db="EMBL/GenBank/DDBJ databases">
        <title>Reclassifiation of [Polyangium] brachysporum DSM 7029 as Guopingzhaonella breviflexa gen. nov., sp. nov., a member of the family Comamonadaceae.</title>
        <authorList>
            <person name="Tang B."/>
        </authorList>
    </citation>
    <scope>NUCLEOTIDE SEQUENCE [LARGE SCALE GENOMIC DNA]</scope>
    <source>
        <strain evidence="4 5">BCRC 80649</strain>
    </source>
</reference>
<evidence type="ECO:0000259" key="2">
    <source>
        <dbReference type="Pfam" id="PF00534"/>
    </source>
</evidence>
<dbReference type="Pfam" id="PF13439">
    <property type="entry name" value="Glyco_transf_4"/>
    <property type="match status" value="1"/>
</dbReference>
<dbReference type="InterPro" id="IPR028098">
    <property type="entry name" value="Glyco_trans_4-like_N"/>
</dbReference>
<dbReference type="Gene3D" id="3.40.50.2000">
    <property type="entry name" value="Glycogen Phosphorylase B"/>
    <property type="match status" value="2"/>
</dbReference>
<dbReference type="Pfam" id="PF00534">
    <property type="entry name" value="Glycos_transf_1"/>
    <property type="match status" value="1"/>
</dbReference>
<dbReference type="GO" id="GO:0009103">
    <property type="term" value="P:lipopolysaccharide biosynthetic process"/>
    <property type="evidence" value="ECO:0007669"/>
    <property type="project" value="TreeGrafter"/>
</dbReference>
<dbReference type="InterPro" id="IPR001296">
    <property type="entry name" value="Glyco_trans_1"/>
</dbReference>
<evidence type="ECO:0000259" key="3">
    <source>
        <dbReference type="Pfam" id="PF13439"/>
    </source>
</evidence>
<feature type="domain" description="Glycosyl transferase family 1" evidence="2">
    <location>
        <begin position="176"/>
        <end position="332"/>
    </location>
</feature>
<dbReference type="Proteomes" id="UP000238605">
    <property type="component" value="Unassembled WGS sequence"/>
</dbReference>
<dbReference type="CDD" id="cd03801">
    <property type="entry name" value="GT4_PimA-like"/>
    <property type="match status" value="1"/>
</dbReference>
<dbReference type="PANTHER" id="PTHR46401">
    <property type="entry name" value="GLYCOSYLTRANSFERASE WBBK-RELATED"/>
    <property type="match status" value="1"/>
</dbReference>
<comment type="caution">
    <text evidence="4">The sequence shown here is derived from an EMBL/GenBank/DDBJ whole genome shotgun (WGS) entry which is preliminary data.</text>
</comment>
<keyword evidence="5" id="KW-1185">Reference proteome</keyword>